<dbReference type="OrthoDB" id="1749959at2759"/>
<sequence>MINFIKNKDGQVTGDQGEIAETFIHSFKEIFQEPEKAEEQEIISILQEVNMPVLNHQQKALLNAPFTAEEVKDAAYQMSPLKAPGIDGKPGAFYQKFWDIVVAKKQNNSWYGGAAMARKENGEAVVVISGFKADTVSLARIMILRAILVRLEHYGARRIWIRDKSRKWGAHPLAMETRKIADKAAETRMSYSWP</sequence>
<gene>
    <name evidence="1" type="ORF">COLO4_19699</name>
</gene>
<protein>
    <recommendedName>
        <fullName evidence="3">Reverse transcriptase</fullName>
    </recommendedName>
</protein>
<reference evidence="2" key="1">
    <citation type="submission" date="2013-09" db="EMBL/GenBank/DDBJ databases">
        <title>Corchorus olitorius genome sequencing.</title>
        <authorList>
            <person name="Alam M."/>
            <person name="Haque M.S."/>
            <person name="Islam M.S."/>
            <person name="Emdad E.M."/>
            <person name="Islam M.M."/>
            <person name="Ahmed B."/>
            <person name="Halim A."/>
            <person name="Hossen Q.M.M."/>
            <person name="Hossain M.Z."/>
            <person name="Ahmed R."/>
            <person name="Khan M.M."/>
            <person name="Islam R."/>
            <person name="Rashid M.M."/>
            <person name="Khan S.A."/>
            <person name="Rahman M.S."/>
            <person name="Alam M."/>
            <person name="Yahiya A.S."/>
            <person name="Khan M.S."/>
            <person name="Azam M.S."/>
            <person name="Haque T."/>
            <person name="Lashkar M.Z.H."/>
            <person name="Akhand A.I."/>
            <person name="Morshed G."/>
            <person name="Roy S."/>
            <person name="Uddin K.S."/>
            <person name="Rabeya T."/>
            <person name="Hossain A.S."/>
            <person name="Chowdhury A."/>
            <person name="Snigdha A.R."/>
            <person name="Mortoza M.S."/>
            <person name="Matin S.A."/>
            <person name="Hoque S.M.E."/>
            <person name="Islam M.K."/>
            <person name="Roy D.K."/>
            <person name="Haider R."/>
            <person name="Moosa M.M."/>
            <person name="Elias S.M."/>
            <person name="Hasan A.M."/>
            <person name="Jahan S."/>
            <person name="Shafiuddin M."/>
            <person name="Mahmood N."/>
            <person name="Shommy N.S."/>
        </authorList>
    </citation>
    <scope>NUCLEOTIDE SEQUENCE [LARGE SCALE GENOMIC DNA]</scope>
    <source>
        <strain evidence="2">cv. O-4</strain>
    </source>
</reference>
<dbReference type="AlphaFoldDB" id="A0A1R3J3Y5"/>
<evidence type="ECO:0008006" key="3">
    <source>
        <dbReference type="Google" id="ProtNLM"/>
    </source>
</evidence>
<evidence type="ECO:0000313" key="1">
    <source>
        <dbReference type="EMBL" id="OMO89545.1"/>
    </source>
</evidence>
<comment type="caution">
    <text evidence="1">The sequence shown here is derived from an EMBL/GenBank/DDBJ whole genome shotgun (WGS) entry which is preliminary data.</text>
</comment>
<proteinExistence type="predicted"/>
<dbReference type="EMBL" id="AWUE01016734">
    <property type="protein sequence ID" value="OMO89545.1"/>
    <property type="molecule type" value="Genomic_DNA"/>
</dbReference>
<evidence type="ECO:0000313" key="2">
    <source>
        <dbReference type="Proteomes" id="UP000187203"/>
    </source>
</evidence>
<dbReference type="Proteomes" id="UP000187203">
    <property type="component" value="Unassembled WGS sequence"/>
</dbReference>
<organism evidence="1 2">
    <name type="scientific">Corchorus olitorius</name>
    <dbReference type="NCBI Taxonomy" id="93759"/>
    <lineage>
        <taxon>Eukaryota</taxon>
        <taxon>Viridiplantae</taxon>
        <taxon>Streptophyta</taxon>
        <taxon>Embryophyta</taxon>
        <taxon>Tracheophyta</taxon>
        <taxon>Spermatophyta</taxon>
        <taxon>Magnoliopsida</taxon>
        <taxon>eudicotyledons</taxon>
        <taxon>Gunneridae</taxon>
        <taxon>Pentapetalae</taxon>
        <taxon>rosids</taxon>
        <taxon>malvids</taxon>
        <taxon>Malvales</taxon>
        <taxon>Malvaceae</taxon>
        <taxon>Grewioideae</taxon>
        <taxon>Apeibeae</taxon>
        <taxon>Corchorus</taxon>
    </lineage>
</organism>
<keyword evidence="2" id="KW-1185">Reference proteome</keyword>
<accession>A0A1R3J3Y5</accession>
<name>A0A1R3J3Y5_9ROSI</name>